<reference evidence="1 2" key="1">
    <citation type="submission" date="2019-06" db="EMBL/GenBank/DDBJ databases">
        <title>Sorghum-associated microbial communities from plants grown in Nebraska, USA.</title>
        <authorList>
            <person name="Schachtman D."/>
        </authorList>
    </citation>
    <scope>NUCLEOTIDE SEQUENCE [LARGE SCALE GENOMIC DNA]</scope>
    <source>
        <strain evidence="1 2">2482</strain>
    </source>
</reference>
<organism evidence="1 2">
    <name type="scientific">Neobacillus bataviensis</name>
    <dbReference type="NCBI Taxonomy" id="220685"/>
    <lineage>
        <taxon>Bacteria</taxon>
        <taxon>Bacillati</taxon>
        <taxon>Bacillota</taxon>
        <taxon>Bacilli</taxon>
        <taxon>Bacillales</taxon>
        <taxon>Bacillaceae</taxon>
        <taxon>Neobacillus</taxon>
    </lineage>
</organism>
<sequence>MSTKKSQGPMLFIHQAFVRPPSNLNMQDVYTNRQELAPLEDESPVLQETKKTIPLAKEELAPYKDEPSVLQETKKTIPLAKEELATYKVESSVLPETKKTIPLAKEELAPYEDEPSVLQETKKTITPAKEELVLENQDNSEQLEVQSTAKQKGKQRPFLKKVKPFKEMDLLERLDYLINFPKVLPPVPCVFYTARGTFQGYLTEYTDQDVTIRFHNQTSKTIPLEQLTKVMMIGIQR</sequence>
<keyword evidence="1" id="KW-0167">Capsid protein</keyword>
<gene>
    <name evidence="1" type="ORF">FB550_114143</name>
</gene>
<evidence type="ECO:0000313" key="1">
    <source>
        <dbReference type="EMBL" id="TWD93704.1"/>
    </source>
</evidence>
<proteinExistence type="predicted"/>
<evidence type="ECO:0000313" key="2">
    <source>
        <dbReference type="Proteomes" id="UP000319671"/>
    </source>
</evidence>
<dbReference type="Pfam" id="PF14153">
    <property type="entry name" value="Spore_coat_CotO"/>
    <property type="match status" value="1"/>
</dbReference>
<keyword evidence="2" id="KW-1185">Reference proteome</keyword>
<comment type="caution">
    <text evidence="1">The sequence shown here is derived from an EMBL/GenBank/DDBJ whole genome shotgun (WGS) entry which is preliminary data.</text>
</comment>
<dbReference type="Proteomes" id="UP000319671">
    <property type="component" value="Unassembled WGS sequence"/>
</dbReference>
<dbReference type="EMBL" id="VIVN01000014">
    <property type="protein sequence ID" value="TWD93704.1"/>
    <property type="molecule type" value="Genomic_DNA"/>
</dbReference>
<accession>A0A561CRK4</accession>
<dbReference type="AlphaFoldDB" id="A0A561CRK4"/>
<name>A0A561CRK4_9BACI</name>
<protein>
    <submittedName>
        <fullName evidence="1">Spore coat protein CotO</fullName>
    </submittedName>
</protein>
<dbReference type="InterPro" id="IPR025439">
    <property type="entry name" value="Spore_coat_CotO"/>
</dbReference>
<keyword evidence="1" id="KW-0946">Virion</keyword>
<dbReference type="RefSeq" id="WP_144567492.1">
    <property type="nucleotide sequence ID" value="NZ_VIVN01000014.1"/>
</dbReference>